<evidence type="ECO:0000259" key="2">
    <source>
        <dbReference type="PROSITE" id="PS51099"/>
    </source>
</evidence>
<reference evidence="3 6" key="2">
    <citation type="submission" date="2018-02" db="EMBL/GenBank/DDBJ databases">
        <authorList>
            <person name="Rodrigo-Torres L."/>
            <person name="Arahal R. D."/>
            <person name="Lucena T."/>
        </authorList>
    </citation>
    <scope>NUCLEOTIDE SEQUENCE [LARGE SCALE GENOMIC DNA]</scope>
    <source>
        <strain evidence="3 6">CECT 8486</strain>
    </source>
</reference>
<sequence length="101" mass="11113">MNILVSCANGSGTSLMMMKSVEKSMKKLGIPISKINHTSIAEGKSTATQYDAVFTPLNFVSMFEDAAKKGVTVVGVKNVMSDKEITQRIIDETDFEEKYKK</sequence>
<accession>A0A2N9KES4</accession>
<dbReference type="InterPro" id="IPR013011">
    <property type="entry name" value="PTS_EIIB_2"/>
</dbReference>
<dbReference type="Proteomes" id="UP000237923">
    <property type="component" value="Unassembled WGS sequence"/>
</dbReference>
<name>A0A2N9KES4_9LACO</name>
<evidence type="ECO:0000313" key="5">
    <source>
        <dbReference type="Proteomes" id="UP000237923"/>
    </source>
</evidence>
<organism evidence="4 5">
    <name type="scientific">Leuconostoc suionicum</name>
    <dbReference type="NCBI Taxonomy" id="1511761"/>
    <lineage>
        <taxon>Bacteria</taxon>
        <taxon>Bacillati</taxon>
        <taxon>Bacillota</taxon>
        <taxon>Bacilli</taxon>
        <taxon>Lactobacillales</taxon>
        <taxon>Lactobacillaceae</taxon>
        <taxon>Leuconostoc</taxon>
    </lineage>
</organism>
<evidence type="ECO:0000313" key="4">
    <source>
        <dbReference type="EMBL" id="SPE09327.1"/>
    </source>
</evidence>
<proteinExistence type="predicted"/>
<dbReference type="GO" id="GO:0008982">
    <property type="term" value="F:protein-N(PI)-phosphohistidine-sugar phosphotransferase activity"/>
    <property type="evidence" value="ECO:0007669"/>
    <property type="project" value="InterPro"/>
</dbReference>
<dbReference type="EC" id="2.7.1.191" evidence="4"/>
<dbReference type="CDD" id="cd05563">
    <property type="entry name" value="PTS_IIB_ascorbate"/>
    <property type="match status" value="1"/>
</dbReference>
<dbReference type="InterPro" id="IPR003501">
    <property type="entry name" value="PTS_EIIB_2/3"/>
</dbReference>
<dbReference type="RefSeq" id="WP_072614384.1">
    <property type="nucleotide sequence ID" value="NZ_AP017935.1"/>
</dbReference>
<evidence type="ECO:0000256" key="1">
    <source>
        <dbReference type="ARBA" id="ARBA00022679"/>
    </source>
</evidence>
<dbReference type="EMBL" id="OKQR01000002">
    <property type="protein sequence ID" value="SPD93671.1"/>
    <property type="molecule type" value="Genomic_DNA"/>
</dbReference>
<dbReference type="GO" id="GO:0009401">
    <property type="term" value="P:phosphoenolpyruvate-dependent sugar phosphotransferase system"/>
    <property type="evidence" value="ECO:0007669"/>
    <property type="project" value="InterPro"/>
</dbReference>
<dbReference type="AlphaFoldDB" id="A0A2N9KES4"/>
<evidence type="ECO:0000313" key="3">
    <source>
        <dbReference type="EMBL" id="SPD93671.1"/>
    </source>
</evidence>
<evidence type="ECO:0000313" key="6">
    <source>
        <dbReference type="Proteomes" id="UP000239237"/>
    </source>
</evidence>
<protein>
    <submittedName>
        <fullName evidence="4">Ascorbate-specific phosphotransferase enzyme IIB component</fullName>
        <ecNumber evidence="4">2.7.1.191</ecNumber>
    </submittedName>
</protein>
<dbReference type="Pfam" id="PF02302">
    <property type="entry name" value="PTS_IIB"/>
    <property type="match status" value="1"/>
</dbReference>
<dbReference type="InterPro" id="IPR036095">
    <property type="entry name" value="PTS_EIIB-like_sf"/>
</dbReference>
<gene>
    <name evidence="4" type="primary">ulaB</name>
    <name evidence="3" type="ORF">LES8486_01330</name>
    <name evidence="4" type="ORF">LES9216_01477</name>
</gene>
<dbReference type="KEGG" id="lsu:A6B45_09650"/>
<keyword evidence="1 4" id="KW-0808">Transferase</keyword>
<dbReference type="Gene3D" id="3.40.50.2300">
    <property type="match status" value="1"/>
</dbReference>
<dbReference type="GeneID" id="99675059"/>
<dbReference type="PROSITE" id="PS51099">
    <property type="entry name" value="PTS_EIIB_TYPE_2"/>
    <property type="match status" value="1"/>
</dbReference>
<dbReference type="EMBL" id="OKQU01000002">
    <property type="protein sequence ID" value="SPE09327.1"/>
    <property type="molecule type" value="Genomic_DNA"/>
</dbReference>
<keyword evidence="6" id="KW-1185">Reference proteome</keyword>
<dbReference type="SUPFAM" id="SSF52794">
    <property type="entry name" value="PTS system IIB component-like"/>
    <property type="match status" value="1"/>
</dbReference>
<reference evidence="4 5" key="1">
    <citation type="submission" date="2018-02" db="EMBL/GenBank/DDBJ databases">
        <authorList>
            <person name="Cohen D.B."/>
            <person name="Kent A.D."/>
        </authorList>
    </citation>
    <scope>NUCLEOTIDE SEQUENCE [LARGE SCALE GENOMIC DNA]</scope>
    <source>
        <strain evidence="4 5">CECT 9216</strain>
    </source>
</reference>
<dbReference type="Proteomes" id="UP000239237">
    <property type="component" value="Unassembled WGS sequence"/>
</dbReference>
<feature type="domain" description="PTS EIIB type-2" evidence="2">
    <location>
        <begin position="1"/>
        <end position="97"/>
    </location>
</feature>